<evidence type="ECO:0000256" key="1">
    <source>
        <dbReference type="ARBA" id="ARBA00022528"/>
    </source>
</evidence>
<keyword evidence="1" id="KW-0934">Plastid</keyword>
<dbReference type="GO" id="GO:0032543">
    <property type="term" value="P:mitochondrial translation"/>
    <property type="evidence" value="ECO:0007669"/>
    <property type="project" value="TreeGrafter"/>
</dbReference>
<keyword evidence="1" id="KW-0150">Chloroplast</keyword>
<dbReference type="InterPro" id="IPR027417">
    <property type="entry name" value="P-loop_NTPase"/>
</dbReference>
<feature type="domain" description="G" evidence="4">
    <location>
        <begin position="203"/>
        <end position="257"/>
    </location>
</feature>
<dbReference type="InterPro" id="IPR019991">
    <property type="entry name" value="GTP-bd_ribosome_bgen"/>
</dbReference>
<dbReference type="Pfam" id="PF01926">
    <property type="entry name" value="MMR_HSR1"/>
    <property type="match status" value="1"/>
</dbReference>
<evidence type="ECO:0000313" key="6">
    <source>
        <dbReference type="Proteomes" id="UP000825935"/>
    </source>
</evidence>
<dbReference type="PANTHER" id="PTHR45782:SF5">
    <property type="entry name" value="DAR GTPASE 3, CHLOROPLASTIC"/>
    <property type="match status" value="1"/>
</dbReference>
<dbReference type="CDD" id="cd01856">
    <property type="entry name" value="YlqF"/>
    <property type="match status" value="1"/>
</dbReference>
<dbReference type="PRINTS" id="PR00326">
    <property type="entry name" value="GTP1OBG"/>
</dbReference>
<dbReference type="InterPro" id="IPR006073">
    <property type="entry name" value="GTP-bd"/>
</dbReference>
<dbReference type="OMA" id="TIQVVGW"/>
<dbReference type="SUPFAM" id="SSF52540">
    <property type="entry name" value="P-loop containing nucleoside triphosphate hydrolases"/>
    <property type="match status" value="1"/>
</dbReference>
<dbReference type="GO" id="GO:0003924">
    <property type="term" value="F:GTPase activity"/>
    <property type="evidence" value="ECO:0007669"/>
    <property type="project" value="TreeGrafter"/>
</dbReference>
<evidence type="ECO:0000256" key="3">
    <source>
        <dbReference type="ARBA" id="ARBA00023134"/>
    </source>
</evidence>
<dbReference type="FunFam" id="3.40.50.300:FF:001189">
    <property type="entry name" value="DAR GTPase 3 chloroplastic"/>
    <property type="match status" value="1"/>
</dbReference>
<dbReference type="FunFam" id="1.10.1580.10:FF:000007">
    <property type="entry name" value="Mitochondrial GTPase 1"/>
    <property type="match status" value="1"/>
</dbReference>
<dbReference type="InterPro" id="IPR023179">
    <property type="entry name" value="GTP-bd_ortho_bundle_sf"/>
</dbReference>
<evidence type="ECO:0000313" key="5">
    <source>
        <dbReference type="EMBL" id="KAH7420930.1"/>
    </source>
</evidence>
<evidence type="ECO:0000259" key="4">
    <source>
        <dbReference type="Pfam" id="PF01926"/>
    </source>
</evidence>
<protein>
    <recommendedName>
        <fullName evidence="4">G domain-containing protein</fullName>
    </recommendedName>
</protein>
<keyword evidence="6" id="KW-1185">Reference proteome</keyword>
<dbReference type="GO" id="GO:0005525">
    <property type="term" value="F:GTP binding"/>
    <property type="evidence" value="ECO:0007669"/>
    <property type="project" value="UniProtKB-KW"/>
</dbReference>
<dbReference type="Gene3D" id="3.40.50.300">
    <property type="entry name" value="P-loop containing nucleotide triphosphate hydrolases"/>
    <property type="match status" value="1"/>
</dbReference>
<dbReference type="OrthoDB" id="269151at2759"/>
<keyword evidence="2" id="KW-0547">Nucleotide-binding</keyword>
<comment type="caution">
    <text evidence="5">The sequence shown here is derived from an EMBL/GenBank/DDBJ whole genome shotgun (WGS) entry which is preliminary data.</text>
</comment>
<keyword evidence="3" id="KW-0342">GTP-binding</keyword>
<dbReference type="Gene3D" id="1.10.1580.10">
    <property type="match status" value="1"/>
</dbReference>
<dbReference type="Proteomes" id="UP000825935">
    <property type="component" value="Chromosome 13"/>
</dbReference>
<reference evidence="5" key="1">
    <citation type="submission" date="2021-08" db="EMBL/GenBank/DDBJ databases">
        <title>WGS assembly of Ceratopteris richardii.</title>
        <authorList>
            <person name="Marchant D.B."/>
            <person name="Chen G."/>
            <person name="Jenkins J."/>
            <person name="Shu S."/>
            <person name="Leebens-Mack J."/>
            <person name="Grimwood J."/>
            <person name="Schmutz J."/>
            <person name="Soltis P."/>
            <person name="Soltis D."/>
            <person name="Chen Z.-H."/>
        </authorList>
    </citation>
    <scope>NUCLEOTIDE SEQUENCE</scope>
    <source>
        <strain evidence="5">Whitten #5841</strain>
        <tissue evidence="5">Leaf</tissue>
    </source>
</reference>
<sequence>MAAVYGALPKLTFLTPNKAFCDILPTSSTCQVVHHPLSRGLVSSQTELQRIAALVTSTQNQVQEPWEEIESEVNYLASNARIVQWYPGHIAKAERELKSRIKLMDVIIEVRDARIPLATSHPEMSTWIGDKLRLVVLNRVDMISRSEKNRWAGYFASQGITTIFTDGRLGQGVMKLGRRVKSVAKEINEKRRAKGLLPRGVRAVVVGYPNVGKSSLINRLLNRRKCEAAPRPGVTRELKWARIGEDLDLLDAPGILPMRLSDQAAAIRLAICHDIGESSYAVAGVAAVFVEMLKRIPCAGDELLRERYKINSSGMTGEEFLEELAQKLFAGDINQASLRLLQDYRKGSLGWRCLEFPPAKGAKY</sequence>
<accession>A0A8T2TEF8</accession>
<proteinExistence type="predicted"/>
<name>A0A8T2TEF8_CERRI</name>
<dbReference type="AlphaFoldDB" id="A0A8T2TEF8"/>
<evidence type="ECO:0000256" key="2">
    <source>
        <dbReference type="ARBA" id="ARBA00022741"/>
    </source>
</evidence>
<gene>
    <name evidence="5" type="ORF">KP509_13G030800</name>
</gene>
<dbReference type="PANTHER" id="PTHR45782">
    <property type="entry name" value="MITOCHONDRIAL RIBOSOME-ASSOCIATED GTPASE 1"/>
    <property type="match status" value="1"/>
</dbReference>
<dbReference type="EMBL" id="CM035418">
    <property type="protein sequence ID" value="KAH7420930.1"/>
    <property type="molecule type" value="Genomic_DNA"/>
</dbReference>
<dbReference type="GO" id="GO:0005739">
    <property type="term" value="C:mitochondrion"/>
    <property type="evidence" value="ECO:0007669"/>
    <property type="project" value="TreeGrafter"/>
</dbReference>
<organism evidence="5 6">
    <name type="scientific">Ceratopteris richardii</name>
    <name type="common">Triangle waterfern</name>
    <dbReference type="NCBI Taxonomy" id="49495"/>
    <lineage>
        <taxon>Eukaryota</taxon>
        <taxon>Viridiplantae</taxon>
        <taxon>Streptophyta</taxon>
        <taxon>Embryophyta</taxon>
        <taxon>Tracheophyta</taxon>
        <taxon>Polypodiopsida</taxon>
        <taxon>Polypodiidae</taxon>
        <taxon>Polypodiales</taxon>
        <taxon>Pteridineae</taxon>
        <taxon>Pteridaceae</taxon>
        <taxon>Parkerioideae</taxon>
        <taxon>Ceratopteris</taxon>
    </lineage>
</organism>
<dbReference type="NCBIfam" id="TIGR03596">
    <property type="entry name" value="GTPase_YlqF"/>
    <property type="match status" value="1"/>
</dbReference>